<dbReference type="Gene3D" id="3.40.50.720">
    <property type="entry name" value="NAD(P)-binding Rossmann-like Domain"/>
    <property type="match status" value="1"/>
</dbReference>
<name>A0A158F2U7_9BURK</name>
<dbReference type="InterPro" id="IPR015259">
    <property type="entry name" value="Methyl-teptahyd_DH_N"/>
</dbReference>
<dbReference type="EMBL" id="FCOL02000001">
    <property type="protein sequence ID" value="SAL14124.1"/>
    <property type="molecule type" value="Genomic_DNA"/>
</dbReference>
<dbReference type="InterPro" id="IPR046346">
    <property type="entry name" value="Aminoacid_DH-like_N_sf"/>
</dbReference>
<dbReference type="EC" id="1.5.1.-" evidence="4"/>
<evidence type="ECO:0000256" key="1">
    <source>
        <dbReference type="ARBA" id="ARBA00023002"/>
    </source>
</evidence>
<dbReference type="SUPFAM" id="SSF51735">
    <property type="entry name" value="NAD(P)-binding Rossmann-fold domains"/>
    <property type="match status" value="1"/>
</dbReference>
<dbReference type="InterPro" id="IPR036291">
    <property type="entry name" value="NAD(P)-bd_dom_sf"/>
</dbReference>
<evidence type="ECO:0000313" key="4">
    <source>
        <dbReference type="EMBL" id="SAL14124.1"/>
    </source>
</evidence>
<keyword evidence="5" id="KW-1185">Reference proteome</keyword>
<dbReference type="RefSeq" id="WP_087654441.1">
    <property type="nucleotide sequence ID" value="NZ_FCOL02000001.1"/>
</dbReference>
<comment type="caution">
    <text evidence="4">The sequence shown here is derived from an EMBL/GenBank/DDBJ whole genome shotgun (WGS) entry which is preliminary data.</text>
</comment>
<keyword evidence="1 4" id="KW-0560">Oxidoreductase</keyword>
<dbReference type="AlphaFoldDB" id="A0A158F2U7"/>
<feature type="domain" description="Methylene-tetrahydromethanopterin dehydrogenase N-terminal" evidence="3">
    <location>
        <begin position="25"/>
        <end position="105"/>
    </location>
</feature>
<gene>
    <name evidence="4" type="primary">mtdB</name>
    <name evidence="4" type="ORF">AWB67_00298</name>
</gene>
<dbReference type="OrthoDB" id="8556544at2"/>
<protein>
    <submittedName>
        <fullName evidence="4">NAD(P)-dependent methylenetetrahydromethanopterin dehydrogenase</fullName>
        <ecNumber evidence="4">1.5.1.-</ecNumber>
    </submittedName>
</protein>
<dbReference type="GO" id="GO:0016491">
    <property type="term" value="F:oxidoreductase activity"/>
    <property type="evidence" value="ECO:0007669"/>
    <property type="project" value="UniProtKB-KW"/>
</dbReference>
<feature type="domain" description="Alanine dehydrogenase/pyridine nucleotide transhydrogenase NAD(H)-binding" evidence="2">
    <location>
        <begin position="134"/>
        <end position="211"/>
    </location>
</feature>
<reference evidence="4" key="1">
    <citation type="submission" date="2016-01" db="EMBL/GenBank/DDBJ databases">
        <authorList>
            <person name="Peeters C."/>
        </authorList>
    </citation>
    <scope>NUCLEOTIDE SEQUENCE [LARGE SCALE GENOMIC DNA]</scope>
    <source>
        <strain evidence="4">LMG 22937</strain>
    </source>
</reference>
<proteinExistence type="predicted"/>
<dbReference type="InterPro" id="IPR007698">
    <property type="entry name" value="AlaDH/PNT_NAD(H)-bd"/>
</dbReference>
<dbReference type="Pfam" id="PF09176">
    <property type="entry name" value="Mpt_N"/>
    <property type="match status" value="1"/>
</dbReference>
<dbReference type="Pfam" id="PF01262">
    <property type="entry name" value="AlaDh_PNT_C"/>
    <property type="match status" value="1"/>
</dbReference>
<dbReference type="SUPFAM" id="SSF53223">
    <property type="entry name" value="Aminoacid dehydrogenase-like, N-terminal domain"/>
    <property type="match status" value="1"/>
</dbReference>
<dbReference type="InterPro" id="IPR037089">
    <property type="entry name" value="Methyl-teptahyd_DH_N_sf"/>
</dbReference>
<evidence type="ECO:0000313" key="5">
    <source>
        <dbReference type="Proteomes" id="UP000054925"/>
    </source>
</evidence>
<organism evidence="4 5">
    <name type="scientific">Caballeronia terrestris</name>
    <dbReference type="NCBI Taxonomy" id="1226301"/>
    <lineage>
        <taxon>Bacteria</taxon>
        <taxon>Pseudomonadati</taxon>
        <taxon>Pseudomonadota</taxon>
        <taxon>Betaproteobacteria</taxon>
        <taxon>Burkholderiales</taxon>
        <taxon>Burkholderiaceae</taxon>
        <taxon>Caballeronia</taxon>
    </lineage>
</organism>
<dbReference type="Gene3D" id="3.40.50.10280">
    <property type="entry name" value="Methylene-tetrahydromethanopterin dehydrogenase, N-terminal domain"/>
    <property type="match status" value="1"/>
</dbReference>
<dbReference type="Proteomes" id="UP000054925">
    <property type="component" value="Unassembled WGS sequence"/>
</dbReference>
<accession>A0A158F2U7</accession>
<evidence type="ECO:0000259" key="3">
    <source>
        <dbReference type="Pfam" id="PF09176"/>
    </source>
</evidence>
<sequence length="311" mass="32375">MPEATESTPRPYILHMFTATPQMSPFDVNMAADAGYQIVVPYCNVDEASVVQLTQDAIFSRGPKGVSRTGIFIGGRDVMLAADMLDRARQAMVPPFEVSVFADPSGSYTTAAALVALVERHLKKEHGVDFGGKRVLILGGTGAVGRVAAAMAASLGADVAIASHSSASRATQVSDEINRRFDVATSGVATTTPEQLQKELARAEVVFATAVAGVQVMSAADLAHAKNLLIAADVNAVPPEGIAGVNVMDDGKPLAGAARQDAVGIGALAIGNVKYQVEHRLFVRMRTGGKPVYLGFPEAFDEARAIAAGLG</sequence>
<evidence type="ECO:0000259" key="2">
    <source>
        <dbReference type="Pfam" id="PF01262"/>
    </source>
</evidence>